<dbReference type="GeneID" id="43642236"/>
<name>A0A5N6SBJ6_ASPPS</name>
<dbReference type="RefSeq" id="XP_031908151.1">
    <property type="nucleotide sequence ID" value="XM_032058026.1"/>
</dbReference>
<evidence type="ECO:0000313" key="1">
    <source>
        <dbReference type="EMBL" id="KAE8132088.1"/>
    </source>
</evidence>
<sequence length="493" mass="55911">MSDAFPDVVSRLERFQEAQESLYGDLRSITNPQDWTPPQQSGGHRGRYLWTDAFGVINFITLHHEYEKALASSASAPDDRYLTLACRLVQTVHDVLGRTRDGQSRLPGATDDNPMGGGLRIGKIEEHGSDGDGQYHHYLTIWMFALNRLSLATGDPTYNRQAIALARAIHPRFFIGRHLPRPRMVWKMSTDLSTALVASEGNLDPVDGFVTFRLLQAAAMQMGEGEVLANEIADYKKVMERKGKHFVTSDPLDLGMSLWTAHWFAEKEDWATQLSGQCFEQIYELFEIDRYLDRSHKYRLAFREFGTCMGIKCMSEQSSEKESAVDLKVYADKILDSWNIYMQKSLATKVTPDDLRPITRVMYASAVIPGVLYNMHYCARRFGQLYMSNGAKYLLKPRMEPDSSHQQHPPTQACNCAHKPYRPRPRPTQFAVGVLRLFASLIDIRSAPPCSICLKCQHRSRKDQHEHMTAYIMATSPCSTSGLARGSRQQCVE</sequence>
<dbReference type="AlphaFoldDB" id="A0A5N6SBJ6"/>
<gene>
    <name evidence="1" type="ORF">BDV38DRAFT_275423</name>
</gene>
<dbReference type="SUPFAM" id="SSF48208">
    <property type="entry name" value="Six-hairpin glycosidases"/>
    <property type="match status" value="1"/>
</dbReference>
<dbReference type="Proteomes" id="UP000325672">
    <property type="component" value="Unassembled WGS sequence"/>
</dbReference>
<protein>
    <recommendedName>
        <fullName evidence="3">Six-hairpin glycosidase-like protein</fullName>
    </recommendedName>
</protein>
<evidence type="ECO:0008006" key="3">
    <source>
        <dbReference type="Google" id="ProtNLM"/>
    </source>
</evidence>
<dbReference type="EMBL" id="ML743641">
    <property type="protein sequence ID" value="KAE8132088.1"/>
    <property type="molecule type" value="Genomic_DNA"/>
</dbReference>
<dbReference type="GO" id="GO:0005975">
    <property type="term" value="P:carbohydrate metabolic process"/>
    <property type="evidence" value="ECO:0007669"/>
    <property type="project" value="InterPro"/>
</dbReference>
<dbReference type="InterPro" id="IPR008928">
    <property type="entry name" value="6-hairpin_glycosidase_sf"/>
</dbReference>
<organism evidence="1 2">
    <name type="scientific">Aspergillus pseudotamarii</name>
    <dbReference type="NCBI Taxonomy" id="132259"/>
    <lineage>
        <taxon>Eukaryota</taxon>
        <taxon>Fungi</taxon>
        <taxon>Dikarya</taxon>
        <taxon>Ascomycota</taxon>
        <taxon>Pezizomycotina</taxon>
        <taxon>Eurotiomycetes</taxon>
        <taxon>Eurotiomycetidae</taxon>
        <taxon>Eurotiales</taxon>
        <taxon>Aspergillaceae</taxon>
        <taxon>Aspergillus</taxon>
        <taxon>Aspergillus subgen. Circumdati</taxon>
    </lineage>
</organism>
<evidence type="ECO:0000313" key="2">
    <source>
        <dbReference type="Proteomes" id="UP000325672"/>
    </source>
</evidence>
<keyword evidence="2" id="KW-1185">Reference proteome</keyword>
<proteinExistence type="predicted"/>
<reference evidence="1 2" key="1">
    <citation type="submission" date="2019-04" db="EMBL/GenBank/DDBJ databases">
        <title>Friends and foes A comparative genomics study of 23 Aspergillus species from section Flavi.</title>
        <authorList>
            <consortium name="DOE Joint Genome Institute"/>
            <person name="Kjaerbolling I."/>
            <person name="Vesth T."/>
            <person name="Frisvad J.C."/>
            <person name="Nybo J.L."/>
            <person name="Theobald S."/>
            <person name="Kildgaard S."/>
            <person name="Isbrandt T."/>
            <person name="Kuo A."/>
            <person name="Sato A."/>
            <person name="Lyhne E.K."/>
            <person name="Kogle M.E."/>
            <person name="Wiebenga A."/>
            <person name="Kun R.S."/>
            <person name="Lubbers R.J."/>
            <person name="Makela M.R."/>
            <person name="Barry K."/>
            <person name="Chovatia M."/>
            <person name="Clum A."/>
            <person name="Daum C."/>
            <person name="Haridas S."/>
            <person name="He G."/>
            <person name="LaButti K."/>
            <person name="Lipzen A."/>
            <person name="Mondo S."/>
            <person name="Riley R."/>
            <person name="Salamov A."/>
            <person name="Simmons B.A."/>
            <person name="Magnuson J.K."/>
            <person name="Henrissat B."/>
            <person name="Mortensen U.H."/>
            <person name="Larsen T.O."/>
            <person name="Devries R.P."/>
            <person name="Grigoriev I.V."/>
            <person name="Machida M."/>
            <person name="Baker S.E."/>
            <person name="Andersen M.R."/>
        </authorList>
    </citation>
    <scope>NUCLEOTIDE SEQUENCE [LARGE SCALE GENOMIC DNA]</scope>
    <source>
        <strain evidence="1 2">CBS 117625</strain>
    </source>
</reference>
<accession>A0A5N6SBJ6</accession>
<dbReference type="OrthoDB" id="302966at2759"/>